<dbReference type="Proteomes" id="UP001143856">
    <property type="component" value="Unassembled WGS sequence"/>
</dbReference>
<reference evidence="1" key="1">
    <citation type="submission" date="2022-10" db="EMBL/GenBank/DDBJ databases">
        <title>Genome Sequence of Xylaria curta.</title>
        <authorList>
            <person name="Buettner E."/>
        </authorList>
    </citation>
    <scope>NUCLEOTIDE SEQUENCE</scope>
    <source>
        <strain evidence="1">Babe10</strain>
    </source>
</reference>
<proteinExistence type="predicted"/>
<evidence type="ECO:0000313" key="2">
    <source>
        <dbReference type="Proteomes" id="UP001143856"/>
    </source>
</evidence>
<sequence>MTSVAEPVSPTEVPPSVDETVPPSPSRTECQEPPSPRSDVSDHGPERDSDSISIDSTQSVPDFSGRRMVTFDDDRMTTAYEAWELVCVEDRYTRQSWKSFCGINFVTRYVNHHDGCVYTNPVVSFDQGELADMHEDAISGYKHKLGTDQERAYEQDLANRVNDLPTDIYDQIQFLLDDKTHATNRNPYRRREWRVVVVQPGEFRMTELLPERKRQSLFSRKKQPPVTPTYSVVIRGQEVKSTKEDGGWKAHSRHSNPWWRLDNRETKEEREQHKDAVKKMNRAMDRRHQHPPPALRTRPVGPIRPPPRPAAGR</sequence>
<dbReference type="EMBL" id="JAPDGR010000869">
    <property type="protein sequence ID" value="KAJ2986947.1"/>
    <property type="molecule type" value="Genomic_DNA"/>
</dbReference>
<comment type="caution">
    <text evidence="1">The sequence shown here is derived from an EMBL/GenBank/DDBJ whole genome shotgun (WGS) entry which is preliminary data.</text>
</comment>
<accession>A0ACC1P7W3</accession>
<gene>
    <name evidence="1" type="ORF">NUW58_g4785</name>
</gene>
<keyword evidence="2" id="KW-1185">Reference proteome</keyword>
<protein>
    <submittedName>
        <fullName evidence="1">Uncharacterized protein</fullName>
    </submittedName>
</protein>
<organism evidence="1 2">
    <name type="scientific">Xylaria curta</name>
    <dbReference type="NCBI Taxonomy" id="42375"/>
    <lineage>
        <taxon>Eukaryota</taxon>
        <taxon>Fungi</taxon>
        <taxon>Dikarya</taxon>
        <taxon>Ascomycota</taxon>
        <taxon>Pezizomycotina</taxon>
        <taxon>Sordariomycetes</taxon>
        <taxon>Xylariomycetidae</taxon>
        <taxon>Xylariales</taxon>
        <taxon>Xylariaceae</taxon>
        <taxon>Xylaria</taxon>
    </lineage>
</organism>
<name>A0ACC1P7W3_9PEZI</name>
<evidence type="ECO:0000313" key="1">
    <source>
        <dbReference type="EMBL" id="KAJ2986947.1"/>
    </source>
</evidence>